<protein>
    <submittedName>
        <fullName evidence="1">Uncharacterized protein</fullName>
    </submittedName>
</protein>
<reference evidence="1 2" key="2">
    <citation type="journal article" date="2022" name="Mol. Ecol. Resour.">
        <title>The genomes of chicory, endive, great burdock and yacon provide insights into Asteraceae paleo-polyploidization history and plant inulin production.</title>
        <authorList>
            <person name="Fan W."/>
            <person name="Wang S."/>
            <person name="Wang H."/>
            <person name="Wang A."/>
            <person name="Jiang F."/>
            <person name="Liu H."/>
            <person name="Zhao H."/>
            <person name="Xu D."/>
            <person name="Zhang Y."/>
        </authorList>
    </citation>
    <scope>NUCLEOTIDE SEQUENCE [LARGE SCALE GENOMIC DNA]</scope>
    <source>
        <strain evidence="2">cv. Yunnan</strain>
        <tissue evidence="1">Leaves</tissue>
    </source>
</reference>
<gene>
    <name evidence="1" type="ORF">L1987_02525</name>
</gene>
<name>A0ACB9K865_9ASTR</name>
<comment type="caution">
    <text evidence="1">The sequence shown here is derived from an EMBL/GenBank/DDBJ whole genome shotgun (WGS) entry which is preliminary data.</text>
</comment>
<accession>A0ACB9K865</accession>
<sequence>MERSEGYNGSEHVIDITSSSEFSPSISTVEVDRPVNQSNSSQNEYPPSTSVTASTASVGNSRNTSFSSHGQRSPLNSGYWVFIELVITMSQIIAAIVVLSFSRHEHPQAPLFTWVIGYASGCVATLPLLFWRFHNRNQLSDQDSARPGQSSTPSSLSAASFLTSILLNAS</sequence>
<proteinExistence type="predicted"/>
<reference evidence="2" key="1">
    <citation type="journal article" date="2022" name="Mol. Ecol. Resour.">
        <title>The genomes of chicory, endive, great burdock and yacon provide insights into Asteraceae palaeo-polyploidization history and plant inulin production.</title>
        <authorList>
            <person name="Fan W."/>
            <person name="Wang S."/>
            <person name="Wang H."/>
            <person name="Wang A."/>
            <person name="Jiang F."/>
            <person name="Liu H."/>
            <person name="Zhao H."/>
            <person name="Xu D."/>
            <person name="Zhang Y."/>
        </authorList>
    </citation>
    <scope>NUCLEOTIDE SEQUENCE [LARGE SCALE GENOMIC DNA]</scope>
    <source>
        <strain evidence="2">cv. Yunnan</strain>
    </source>
</reference>
<organism evidence="1 2">
    <name type="scientific">Smallanthus sonchifolius</name>
    <dbReference type="NCBI Taxonomy" id="185202"/>
    <lineage>
        <taxon>Eukaryota</taxon>
        <taxon>Viridiplantae</taxon>
        <taxon>Streptophyta</taxon>
        <taxon>Embryophyta</taxon>
        <taxon>Tracheophyta</taxon>
        <taxon>Spermatophyta</taxon>
        <taxon>Magnoliopsida</taxon>
        <taxon>eudicotyledons</taxon>
        <taxon>Gunneridae</taxon>
        <taxon>Pentapetalae</taxon>
        <taxon>asterids</taxon>
        <taxon>campanulids</taxon>
        <taxon>Asterales</taxon>
        <taxon>Asteraceae</taxon>
        <taxon>Asteroideae</taxon>
        <taxon>Heliantheae alliance</taxon>
        <taxon>Millerieae</taxon>
        <taxon>Smallanthus</taxon>
    </lineage>
</organism>
<dbReference type="Proteomes" id="UP001056120">
    <property type="component" value="Linkage Group LG01"/>
</dbReference>
<dbReference type="EMBL" id="CM042018">
    <property type="protein sequence ID" value="KAI3828424.1"/>
    <property type="molecule type" value="Genomic_DNA"/>
</dbReference>
<keyword evidence="2" id="KW-1185">Reference proteome</keyword>
<evidence type="ECO:0000313" key="2">
    <source>
        <dbReference type="Proteomes" id="UP001056120"/>
    </source>
</evidence>
<evidence type="ECO:0000313" key="1">
    <source>
        <dbReference type="EMBL" id="KAI3828424.1"/>
    </source>
</evidence>